<proteinExistence type="predicted"/>
<organism evidence="3 4">
    <name type="scientific">Marinicrinis lubricantis</name>
    <dbReference type="NCBI Taxonomy" id="2086470"/>
    <lineage>
        <taxon>Bacteria</taxon>
        <taxon>Bacillati</taxon>
        <taxon>Bacillota</taxon>
        <taxon>Bacilli</taxon>
        <taxon>Bacillales</taxon>
        <taxon>Paenibacillaceae</taxon>
    </lineage>
</organism>
<dbReference type="EMBL" id="JBHSQV010000009">
    <property type="protein sequence ID" value="MFC5985128.1"/>
    <property type="molecule type" value="Genomic_DNA"/>
</dbReference>
<protein>
    <submittedName>
        <fullName evidence="3">ABC transporter substrate-binding protein</fullName>
    </submittedName>
</protein>
<gene>
    <name evidence="3" type="ORF">ACFPXP_01400</name>
</gene>
<dbReference type="RefSeq" id="WP_379891667.1">
    <property type="nucleotide sequence ID" value="NZ_CBCSCT010000044.1"/>
</dbReference>
<feature type="domain" description="Solute-binding protein family 5" evidence="2">
    <location>
        <begin position="88"/>
        <end position="407"/>
    </location>
</feature>
<feature type="signal peptide" evidence="1">
    <location>
        <begin position="1"/>
        <end position="25"/>
    </location>
</feature>
<keyword evidence="4" id="KW-1185">Reference proteome</keyword>
<evidence type="ECO:0000256" key="1">
    <source>
        <dbReference type="SAM" id="SignalP"/>
    </source>
</evidence>
<evidence type="ECO:0000259" key="2">
    <source>
        <dbReference type="Pfam" id="PF00496"/>
    </source>
</evidence>
<dbReference type="Gene3D" id="3.90.76.10">
    <property type="entry name" value="Dipeptide-binding Protein, Domain 1"/>
    <property type="match status" value="1"/>
</dbReference>
<dbReference type="Gene3D" id="3.10.105.10">
    <property type="entry name" value="Dipeptide-binding Protein, Domain 3"/>
    <property type="match status" value="1"/>
</dbReference>
<accession>A0ABW1IJA1</accession>
<dbReference type="PROSITE" id="PS51257">
    <property type="entry name" value="PROKAR_LIPOPROTEIN"/>
    <property type="match status" value="1"/>
</dbReference>
<dbReference type="PANTHER" id="PTHR30290">
    <property type="entry name" value="PERIPLASMIC BINDING COMPONENT OF ABC TRANSPORTER"/>
    <property type="match status" value="1"/>
</dbReference>
<evidence type="ECO:0000313" key="3">
    <source>
        <dbReference type="EMBL" id="MFC5985128.1"/>
    </source>
</evidence>
<dbReference type="Gene3D" id="3.40.190.10">
    <property type="entry name" value="Periplasmic binding protein-like II"/>
    <property type="match status" value="1"/>
</dbReference>
<feature type="chain" id="PRO_5046007137" evidence="1">
    <location>
        <begin position="26"/>
        <end position="518"/>
    </location>
</feature>
<keyword evidence="1" id="KW-0732">Signal</keyword>
<dbReference type="InterPro" id="IPR030678">
    <property type="entry name" value="Peptide/Ni-bd"/>
</dbReference>
<dbReference type="InterPro" id="IPR039424">
    <property type="entry name" value="SBP_5"/>
</dbReference>
<comment type="caution">
    <text evidence="3">The sequence shown here is derived from an EMBL/GenBank/DDBJ whole genome shotgun (WGS) entry which is preliminary data.</text>
</comment>
<dbReference type="Pfam" id="PF00496">
    <property type="entry name" value="SBP_bac_5"/>
    <property type="match status" value="1"/>
</dbReference>
<name>A0ABW1IJA1_9BACL</name>
<sequence>MKLFKNITLLFSLALVIALTGCSVASQNDNNETQNEAQGEQTEGRTLVVDLTNEPANLDPGLQYNFDSYAVYRNIFDNLLRRDPDTGEISPWIAESWEQESETVWNFKIREGVTFHNGEELTADDVAFSIERILDPEFKSAQRVNLNIIESVKADGSNLQITTVSPSPTLLTQLVNLSVVPKDYVTEVGNEKFNLEPVGSGAYQFGSWSKGTQVTLTANADYWNGAPSITEVEFRFVANAASRVADLQSGKADIVTGINPDVVDTIEGDSKLQVLSTPTERIGFLAFNMIDDTPTKDSRVNQAIAYAINYDSIIENLLHGFGEPITQVLTPLSFGYDETVEGYHYDPEKAKALLKEAGYEDGMTLEFATSPNFDQRVVQAIQGDLAKVGITVNINLNDHPTFLQKLQDPARKWGSLRYGIWSCSCMDADGTILPLFHTDTVWSAYSNPEFDAAVDAARATTDEAVRLENYSKAFHILQEDAPGVGLYQVYALYGASKNLEWKPDAQENFFVRDMKWAE</sequence>
<dbReference type="InterPro" id="IPR000914">
    <property type="entry name" value="SBP_5_dom"/>
</dbReference>
<dbReference type="SUPFAM" id="SSF53850">
    <property type="entry name" value="Periplasmic binding protein-like II"/>
    <property type="match status" value="1"/>
</dbReference>
<evidence type="ECO:0000313" key="4">
    <source>
        <dbReference type="Proteomes" id="UP001596250"/>
    </source>
</evidence>
<dbReference type="PIRSF" id="PIRSF002741">
    <property type="entry name" value="MppA"/>
    <property type="match status" value="1"/>
</dbReference>
<reference evidence="4" key="1">
    <citation type="journal article" date="2019" name="Int. J. Syst. Evol. Microbiol.">
        <title>The Global Catalogue of Microorganisms (GCM) 10K type strain sequencing project: providing services to taxonomists for standard genome sequencing and annotation.</title>
        <authorList>
            <consortium name="The Broad Institute Genomics Platform"/>
            <consortium name="The Broad Institute Genome Sequencing Center for Infectious Disease"/>
            <person name="Wu L."/>
            <person name="Ma J."/>
        </authorList>
    </citation>
    <scope>NUCLEOTIDE SEQUENCE [LARGE SCALE GENOMIC DNA]</scope>
    <source>
        <strain evidence="4">CCM 8749</strain>
    </source>
</reference>
<dbReference type="Proteomes" id="UP001596250">
    <property type="component" value="Unassembled WGS sequence"/>
</dbReference>